<evidence type="ECO:0000313" key="3">
    <source>
        <dbReference type="Proteomes" id="UP000095085"/>
    </source>
</evidence>
<dbReference type="GeneID" id="30996450"/>
<evidence type="ECO:0000256" key="1">
    <source>
        <dbReference type="SAM" id="MobiDB-lite"/>
    </source>
</evidence>
<dbReference type="RefSeq" id="XP_020074388.1">
    <property type="nucleotide sequence ID" value="XM_020221901.1"/>
</dbReference>
<accession>A0A1E4RDJ2</accession>
<evidence type="ECO:0000313" key="2">
    <source>
        <dbReference type="EMBL" id="ODV65321.1"/>
    </source>
</evidence>
<proteinExistence type="predicted"/>
<dbReference type="AlphaFoldDB" id="A0A1E4RDJ2"/>
<feature type="region of interest" description="Disordered" evidence="1">
    <location>
        <begin position="39"/>
        <end position="65"/>
    </location>
</feature>
<name>A0A1E4RDJ2_9ASCO</name>
<feature type="region of interest" description="Disordered" evidence="1">
    <location>
        <begin position="1"/>
        <end position="20"/>
    </location>
</feature>
<sequence>MAPGLFTTEADRGSPNDSVPLRKFISHRLVGAGQCLREIDTSSPENPRGARDGPIFPYSERYKPN</sequence>
<reference evidence="3" key="1">
    <citation type="submission" date="2016-05" db="EMBL/GenBank/DDBJ databases">
        <title>Comparative genomics of biotechnologically important yeasts.</title>
        <authorList>
            <consortium name="DOE Joint Genome Institute"/>
            <person name="Riley R."/>
            <person name="Haridas S."/>
            <person name="Wolfe K.H."/>
            <person name="Lopes M.R."/>
            <person name="Hittinger C.T."/>
            <person name="Goker M."/>
            <person name="Salamov A."/>
            <person name="Wisecaver J."/>
            <person name="Long T.M."/>
            <person name="Aerts A.L."/>
            <person name="Barry K."/>
            <person name="Choi C."/>
            <person name="Clum A."/>
            <person name="Coughlan A.Y."/>
            <person name="Deshpande S."/>
            <person name="Douglass A.P."/>
            <person name="Hanson S.J."/>
            <person name="Klenk H.-P."/>
            <person name="Labutti K."/>
            <person name="Lapidus A."/>
            <person name="Lindquist E."/>
            <person name="Lipzen A."/>
            <person name="Meier-Kolthoff J.P."/>
            <person name="Ohm R.A."/>
            <person name="Otillar R.P."/>
            <person name="Pangilinan J."/>
            <person name="Peng Y."/>
            <person name="Rokas A."/>
            <person name="Rosa C.A."/>
            <person name="Scheuner C."/>
            <person name="Sibirny A.A."/>
            <person name="Slot J.C."/>
            <person name="Stielow J.B."/>
            <person name="Sun H."/>
            <person name="Kurtzman C.P."/>
            <person name="Blackwell M."/>
            <person name="Grigoriev I.V."/>
            <person name="Jeffries T.W."/>
        </authorList>
    </citation>
    <scope>NUCLEOTIDE SEQUENCE [LARGE SCALE GENOMIC DNA]</scope>
    <source>
        <strain evidence="3">NRRL Y-1933</strain>
    </source>
</reference>
<protein>
    <submittedName>
        <fullName evidence="2">Uncharacterized protein</fullName>
    </submittedName>
</protein>
<dbReference type="Proteomes" id="UP000095085">
    <property type="component" value="Unassembled WGS sequence"/>
</dbReference>
<dbReference type="EMBL" id="KV454545">
    <property type="protein sequence ID" value="ODV65321.1"/>
    <property type="molecule type" value="Genomic_DNA"/>
</dbReference>
<organism evidence="2 3">
    <name type="scientific">Hyphopichia burtonii NRRL Y-1933</name>
    <dbReference type="NCBI Taxonomy" id="984485"/>
    <lineage>
        <taxon>Eukaryota</taxon>
        <taxon>Fungi</taxon>
        <taxon>Dikarya</taxon>
        <taxon>Ascomycota</taxon>
        <taxon>Saccharomycotina</taxon>
        <taxon>Pichiomycetes</taxon>
        <taxon>Debaryomycetaceae</taxon>
        <taxon>Hyphopichia</taxon>
    </lineage>
</organism>
<gene>
    <name evidence="2" type="ORF">HYPBUDRAFT_154110</name>
</gene>
<keyword evidence="3" id="KW-1185">Reference proteome</keyword>